<dbReference type="Gene3D" id="2.60.40.1180">
    <property type="entry name" value="Golgi alpha-mannosidase II"/>
    <property type="match status" value="1"/>
</dbReference>
<comment type="caution">
    <text evidence="2">The sequence shown here is derived from an EMBL/GenBank/DDBJ whole genome shotgun (WGS) entry which is preliminary data.</text>
</comment>
<dbReference type="RefSeq" id="WP_152596619.1">
    <property type="nucleotide sequence ID" value="NZ_BBNQ01000018.1"/>
</dbReference>
<dbReference type="Pfam" id="PF16757">
    <property type="entry name" value="Fucosidase_C"/>
    <property type="match status" value="1"/>
</dbReference>
<organism evidence="2 3">
    <name type="scientific">Algibacter lectus</name>
    <dbReference type="NCBI Taxonomy" id="221126"/>
    <lineage>
        <taxon>Bacteria</taxon>
        <taxon>Pseudomonadati</taxon>
        <taxon>Bacteroidota</taxon>
        <taxon>Flavobacteriia</taxon>
        <taxon>Flavobacteriales</taxon>
        <taxon>Flavobacteriaceae</taxon>
        <taxon>Algibacter</taxon>
    </lineage>
</organism>
<evidence type="ECO:0000313" key="3">
    <source>
        <dbReference type="Proteomes" id="UP000029644"/>
    </source>
</evidence>
<name>A0A090VHW4_9FLAO</name>
<feature type="domain" description="Alpha-L-fucosidase C-terminal" evidence="1">
    <location>
        <begin position="14"/>
        <end position="85"/>
    </location>
</feature>
<sequence>MKDNEHDGTSKVIFPEVRFTSKDGAVYAYVCSVTDKDVVIKALALGNGDKIKSITRLNTTDKVKWKQTKTGLTIKIPVYTATEIPITGFKIELK</sequence>
<protein>
    <recommendedName>
        <fullName evidence="1">Alpha-L-fucosidase C-terminal domain-containing protein</fullName>
    </recommendedName>
</protein>
<dbReference type="AlphaFoldDB" id="A0A090VHW4"/>
<gene>
    <name evidence="2" type="ORF">JCM19300_473</name>
</gene>
<accession>A0A090VHW4</accession>
<evidence type="ECO:0000313" key="2">
    <source>
        <dbReference type="EMBL" id="GAL64336.1"/>
    </source>
</evidence>
<dbReference type="Proteomes" id="UP000029644">
    <property type="component" value="Unassembled WGS sequence"/>
</dbReference>
<dbReference type="InterPro" id="IPR013780">
    <property type="entry name" value="Glyco_hydro_b"/>
</dbReference>
<dbReference type="InterPro" id="IPR031919">
    <property type="entry name" value="Fucosidase_C"/>
</dbReference>
<reference evidence="2 3" key="1">
    <citation type="journal article" date="2014" name="Genome Announc.">
        <title>Draft Genome Sequences of Marine Flavobacterium Algibacter lectus Strains SS8 and NR4.</title>
        <authorList>
            <person name="Takatani N."/>
            <person name="Nakanishi M."/>
            <person name="Meirelles P."/>
            <person name="Mino S."/>
            <person name="Suda W."/>
            <person name="Oshima K."/>
            <person name="Hattori M."/>
            <person name="Ohkuma M."/>
            <person name="Hosokawa M."/>
            <person name="Miyashita K."/>
            <person name="Thompson F.L."/>
            <person name="Niwa A."/>
            <person name="Sawabe T."/>
            <person name="Sawabe T."/>
        </authorList>
    </citation>
    <scope>NUCLEOTIDE SEQUENCE [LARGE SCALE GENOMIC DNA]</scope>
    <source>
        <strain evidence="2 3">JCM 19300</strain>
    </source>
</reference>
<dbReference type="EMBL" id="BBNQ01000018">
    <property type="protein sequence ID" value="GAL64336.1"/>
    <property type="molecule type" value="Genomic_DNA"/>
</dbReference>
<proteinExistence type="predicted"/>
<evidence type="ECO:0000259" key="1">
    <source>
        <dbReference type="Pfam" id="PF16757"/>
    </source>
</evidence>